<dbReference type="PANTHER" id="PTHR33112">
    <property type="entry name" value="DOMAIN PROTEIN, PUTATIVE-RELATED"/>
    <property type="match status" value="1"/>
</dbReference>
<dbReference type="Pfam" id="PF06985">
    <property type="entry name" value="HET"/>
    <property type="match status" value="1"/>
</dbReference>
<proteinExistence type="predicted"/>
<dbReference type="EMBL" id="KI912109">
    <property type="protein sequence ID" value="ETS87765.1"/>
    <property type="molecule type" value="Genomic_DNA"/>
</dbReference>
<dbReference type="HOGENOM" id="CLU_002639_3_2_1"/>
<accession>W3XP87</accession>
<dbReference type="RefSeq" id="XP_007828365.1">
    <property type="nucleotide sequence ID" value="XM_007830174.1"/>
</dbReference>
<dbReference type="InParanoid" id="W3XP87"/>
<evidence type="ECO:0000313" key="2">
    <source>
        <dbReference type="EMBL" id="ETS87765.1"/>
    </source>
</evidence>
<dbReference type="KEGG" id="pfy:PFICI_01593"/>
<dbReference type="InterPro" id="IPR010730">
    <property type="entry name" value="HET"/>
</dbReference>
<dbReference type="AlphaFoldDB" id="W3XP87"/>
<evidence type="ECO:0000259" key="1">
    <source>
        <dbReference type="Pfam" id="PF06985"/>
    </source>
</evidence>
<dbReference type="OMA" id="YRGWYEM"/>
<dbReference type="PANTHER" id="PTHR33112:SF16">
    <property type="entry name" value="HETEROKARYON INCOMPATIBILITY DOMAIN-CONTAINING PROTEIN"/>
    <property type="match status" value="1"/>
</dbReference>
<gene>
    <name evidence="2" type="ORF">PFICI_01593</name>
</gene>
<dbReference type="eggNOG" id="ENOG502SJD3">
    <property type="taxonomic scope" value="Eukaryota"/>
</dbReference>
<keyword evidence="3" id="KW-1185">Reference proteome</keyword>
<dbReference type="STRING" id="1229662.W3XP87"/>
<dbReference type="OrthoDB" id="5347061at2759"/>
<organism evidence="2 3">
    <name type="scientific">Pestalotiopsis fici (strain W106-1 / CGMCC3.15140)</name>
    <dbReference type="NCBI Taxonomy" id="1229662"/>
    <lineage>
        <taxon>Eukaryota</taxon>
        <taxon>Fungi</taxon>
        <taxon>Dikarya</taxon>
        <taxon>Ascomycota</taxon>
        <taxon>Pezizomycotina</taxon>
        <taxon>Sordariomycetes</taxon>
        <taxon>Xylariomycetidae</taxon>
        <taxon>Amphisphaeriales</taxon>
        <taxon>Sporocadaceae</taxon>
        <taxon>Pestalotiopsis</taxon>
    </lineage>
</organism>
<sequence length="682" mass="77540">MSLCNICHRSTQEWLIPRLINIRLNQSNVPEPLYWWHQPSWESLSQAASQGCPLCCLIVAEGNRPQRPDRYGTLRIHSREVQDEDATRLRWQVSGGGWLDIFSKEKQLNLSLRIAFDDESRARAPEILRDVFINRKVSTAPNDDRNMANIQHWIETCRANHPVCSAWANRNPNGKHLPTRVIDVSTGNDDTIRLCITQDNDRSDYIALSYCWGQASNQLLTTSDNLQEHLQRIQLSSMSRTHVDAVKIARRLGIRYIWIDALCIVQGDREDWAREAALMHRVYSRAALTIGSLSASTVDDPLLTNRSDRHHVAVPIQWPFTTGPYASDEPYRLYMLPYFAYSDDSLSNTPLSSRAWTFQERTLSARFLHFGPELTHWECRKSSMNEDQAVESSHSPYGLAFFNTVYEGQELTKVRLLDGWATAIAEYTKRRLTVSGDKLPALAGVARVYGEQQKLGGYIAGLWEEQFPKHLLWQADHSGGIEHRRVEPYRAPTWSWVSIDGPVVNPAIQRAFSGMQMLDDNGYETRHTYRLADISATVDRDDADDYGIVNSGHIKARGVLLQLDCKKRSMAPTGDVSSPGIELRMRACRVGDRSLDIGGLSLGSCVLDVQTDQMPFTVWIFPILLCTVITLEDRHQLCEVLVLKDVSSTHQTSFTGKVFERIGKGRVRHFLDQRSVEDFTII</sequence>
<feature type="domain" description="Heterokaryon incompatibility" evidence="1">
    <location>
        <begin position="205"/>
        <end position="360"/>
    </location>
</feature>
<name>W3XP87_PESFW</name>
<reference evidence="3" key="1">
    <citation type="journal article" date="2015" name="BMC Genomics">
        <title>Genomic and transcriptomic analysis of the endophytic fungus Pestalotiopsis fici reveals its lifestyle and high potential for synthesis of natural products.</title>
        <authorList>
            <person name="Wang X."/>
            <person name="Zhang X."/>
            <person name="Liu L."/>
            <person name="Xiang M."/>
            <person name="Wang W."/>
            <person name="Sun X."/>
            <person name="Che Y."/>
            <person name="Guo L."/>
            <person name="Liu G."/>
            <person name="Guo L."/>
            <person name="Wang C."/>
            <person name="Yin W.B."/>
            <person name="Stadler M."/>
            <person name="Zhang X."/>
            <person name="Liu X."/>
        </authorList>
    </citation>
    <scope>NUCLEOTIDE SEQUENCE [LARGE SCALE GENOMIC DNA]</scope>
    <source>
        <strain evidence="3">W106-1 / CGMCC3.15140</strain>
    </source>
</reference>
<dbReference type="Proteomes" id="UP000030651">
    <property type="component" value="Unassembled WGS sequence"/>
</dbReference>
<dbReference type="GeneID" id="19266606"/>
<evidence type="ECO:0000313" key="3">
    <source>
        <dbReference type="Proteomes" id="UP000030651"/>
    </source>
</evidence>
<protein>
    <recommendedName>
        <fullName evidence="1">Heterokaryon incompatibility domain-containing protein</fullName>
    </recommendedName>
</protein>